<sequence>MSYPLHIQFLHFFRGYIQFLFEHFFKNGLTNFSI</sequence>
<name>A0A0A9PX94_ARUDO</name>
<dbReference type="AlphaFoldDB" id="A0A0A9PX94"/>
<evidence type="ECO:0000313" key="1">
    <source>
        <dbReference type="EMBL" id="JAD86990.1"/>
    </source>
</evidence>
<dbReference type="EMBL" id="GBRH01210905">
    <property type="protein sequence ID" value="JAD86990.1"/>
    <property type="molecule type" value="Transcribed_RNA"/>
</dbReference>
<protein>
    <submittedName>
        <fullName evidence="1">Uncharacterized protein</fullName>
    </submittedName>
</protein>
<accession>A0A0A9PX94</accession>
<reference evidence="1" key="1">
    <citation type="submission" date="2014-09" db="EMBL/GenBank/DDBJ databases">
        <authorList>
            <person name="Magalhaes I.L.F."/>
            <person name="Oliveira U."/>
            <person name="Santos F.R."/>
            <person name="Vidigal T.H.D.A."/>
            <person name="Brescovit A.D."/>
            <person name="Santos A.J."/>
        </authorList>
    </citation>
    <scope>NUCLEOTIDE SEQUENCE</scope>
    <source>
        <tissue evidence="1">Shoot tissue taken approximately 20 cm above the soil surface</tissue>
    </source>
</reference>
<organism evidence="1">
    <name type="scientific">Arundo donax</name>
    <name type="common">Giant reed</name>
    <name type="synonym">Donax arundinaceus</name>
    <dbReference type="NCBI Taxonomy" id="35708"/>
    <lineage>
        <taxon>Eukaryota</taxon>
        <taxon>Viridiplantae</taxon>
        <taxon>Streptophyta</taxon>
        <taxon>Embryophyta</taxon>
        <taxon>Tracheophyta</taxon>
        <taxon>Spermatophyta</taxon>
        <taxon>Magnoliopsida</taxon>
        <taxon>Liliopsida</taxon>
        <taxon>Poales</taxon>
        <taxon>Poaceae</taxon>
        <taxon>PACMAD clade</taxon>
        <taxon>Arundinoideae</taxon>
        <taxon>Arundineae</taxon>
        <taxon>Arundo</taxon>
    </lineage>
</organism>
<reference evidence="1" key="2">
    <citation type="journal article" date="2015" name="Data Brief">
        <title>Shoot transcriptome of the giant reed, Arundo donax.</title>
        <authorList>
            <person name="Barrero R.A."/>
            <person name="Guerrero F.D."/>
            <person name="Moolhuijzen P."/>
            <person name="Goolsby J.A."/>
            <person name="Tidwell J."/>
            <person name="Bellgard S.E."/>
            <person name="Bellgard M.I."/>
        </authorList>
    </citation>
    <scope>NUCLEOTIDE SEQUENCE</scope>
    <source>
        <tissue evidence="1">Shoot tissue taken approximately 20 cm above the soil surface</tissue>
    </source>
</reference>
<proteinExistence type="predicted"/>